<evidence type="ECO:0000259" key="16">
    <source>
        <dbReference type="PROSITE" id="PS50994"/>
    </source>
</evidence>
<evidence type="ECO:0000256" key="13">
    <source>
        <dbReference type="SAM" id="MobiDB-lite"/>
    </source>
</evidence>
<dbReference type="SUPFAM" id="SSF57756">
    <property type="entry name" value="Retrovirus zinc finger-like domains"/>
    <property type="match status" value="1"/>
</dbReference>
<dbReference type="Pfam" id="PF17921">
    <property type="entry name" value="Integrase_H2C2"/>
    <property type="match status" value="1"/>
</dbReference>
<keyword evidence="4" id="KW-0548">Nucleotidyltransferase</keyword>
<feature type="region of interest" description="Disordered" evidence="13">
    <location>
        <begin position="951"/>
        <end position="983"/>
    </location>
</feature>
<evidence type="ECO:0000256" key="10">
    <source>
        <dbReference type="ARBA" id="ARBA00023128"/>
    </source>
</evidence>
<dbReference type="Pfam" id="PF17919">
    <property type="entry name" value="RT_RNaseH_2"/>
    <property type="match status" value="1"/>
</dbReference>
<feature type="compositionally biased region" description="Acidic residues" evidence="13">
    <location>
        <begin position="960"/>
        <end position="970"/>
    </location>
</feature>
<comment type="caution">
    <text evidence="17">The sequence shown here is derived from an EMBL/GenBank/DDBJ whole genome shotgun (WGS) entry which is preliminary data.</text>
</comment>
<evidence type="ECO:0000256" key="3">
    <source>
        <dbReference type="ARBA" id="ARBA00022679"/>
    </source>
</evidence>
<evidence type="ECO:0000256" key="8">
    <source>
        <dbReference type="ARBA" id="ARBA00022884"/>
    </source>
</evidence>
<evidence type="ECO:0000256" key="5">
    <source>
        <dbReference type="ARBA" id="ARBA00022722"/>
    </source>
</evidence>
<dbReference type="PROSITE" id="PS50158">
    <property type="entry name" value="ZF_CCHC"/>
    <property type="match status" value="1"/>
</dbReference>
<dbReference type="GO" id="GO:0005739">
    <property type="term" value="C:mitochondrion"/>
    <property type="evidence" value="ECO:0007669"/>
    <property type="project" value="UniProtKB-SubCell"/>
</dbReference>
<dbReference type="GO" id="GO:0005634">
    <property type="term" value="C:nucleus"/>
    <property type="evidence" value="ECO:0007669"/>
    <property type="project" value="UniProtKB-ARBA"/>
</dbReference>
<proteinExistence type="predicted"/>
<evidence type="ECO:0000313" key="18">
    <source>
        <dbReference type="Proteomes" id="UP000265631"/>
    </source>
</evidence>
<evidence type="ECO:0000256" key="7">
    <source>
        <dbReference type="ARBA" id="ARBA00022759"/>
    </source>
</evidence>
<dbReference type="InterPro" id="IPR012337">
    <property type="entry name" value="RNaseH-like_sf"/>
</dbReference>
<comment type="subcellular location">
    <subcellularLocation>
        <location evidence="1">Mitochondrion</location>
    </subcellularLocation>
</comment>
<evidence type="ECO:0000256" key="1">
    <source>
        <dbReference type="ARBA" id="ARBA00004173"/>
    </source>
</evidence>
<feature type="region of interest" description="Disordered" evidence="13">
    <location>
        <begin position="829"/>
        <end position="870"/>
    </location>
</feature>
<dbReference type="Gene3D" id="3.10.10.10">
    <property type="entry name" value="HIV Type 1 Reverse Transcriptase, subunit A, domain 1"/>
    <property type="match status" value="1"/>
</dbReference>
<feature type="region of interest" description="Disordered" evidence="13">
    <location>
        <begin position="317"/>
        <end position="373"/>
    </location>
</feature>
<dbReference type="STRING" id="2594813.A0A395M7P7"/>
<reference evidence="17 18" key="1">
    <citation type="journal article" date="2018" name="PLoS Pathog.">
        <title>Evolution of structural diversity of trichothecenes, a family of toxins produced by plant pathogenic and entomopathogenic fungi.</title>
        <authorList>
            <person name="Proctor R.H."/>
            <person name="McCormick S.P."/>
            <person name="Kim H.S."/>
            <person name="Cardoza R.E."/>
            <person name="Stanley A.M."/>
            <person name="Lindo L."/>
            <person name="Kelly A."/>
            <person name="Brown D.W."/>
            <person name="Lee T."/>
            <person name="Vaughan M.M."/>
            <person name="Alexander N.J."/>
            <person name="Busman M."/>
            <person name="Gutierrez S."/>
        </authorList>
    </citation>
    <scope>NUCLEOTIDE SEQUENCE [LARGE SCALE GENOMIC DNA]</scope>
    <source>
        <strain evidence="17 18">NRRL 13405</strain>
    </source>
</reference>
<feature type="compositionally biased region" description="Low complexity" evidence="13">
    <location>
        <begin position="331"/>
        <end position="349"/>
    </location>
</feature>
<feature type="compositionally biased region" description="Basic and acidic residues" evidence="13">
    <location>
        <begin position="441"/>
        <end position="458"/>
    </location>
</feature>
<keyword evidence="9" id="KW-0238">DNA-binding</keyword>
<dbReference type="GO" id="GO:0004190">
    <property type="term" value="F:aspartic-type endopeptidase activity"/>
    <property type="evidence" value="ECO:0007669"/>
    <property type="project" value="UniProtKB-KW"/>
</dbReference>
<dbReference type="InterPro" id="IPR021109">
    <property type="entry name" value="Peptidase_aspartic_dom_sf"/>
</dbReference>
<dbReference type="Proteomes" id="UP000265631">
    <property type="component" value="Unassembled WGS sequence"/>
</dbReference>
<evidence type="ECO:0000256" key="4">
    <source>
        <dbReference type="ARBA" id="ARBA00022695"/>
    </source>
</evidence>
<dbReference type="PANTHER" id="PTHR37984">
    <property type="entry name" value="PROTEIN CBG26694"/>
    <property type="match status" value="1"/>
</dbReference>
<dbReference type="Pfam" id="PF03732">
    <property type="entry name" value="Retrotrans_gag"/>
    <property type="match status" value="1"/>
</dbReference>
<dbReference type="GO" id="GO:0004519">
    <property type="term" value="F:endonuclease activity"/>
    <property type="evidence" value="ECO:0007669"/>
    <property type="project" value="UniProtKB-KW"/>
</dbReference>
<keyword evidence="10" id="KW-0496">Mitochondrion</keyword>
<keyword evidence="3" id="KW-0808">Transferase</keyword>
<dbReference type="InterPro" id="IPR001584">
    <property type="entry name" value="Integrase_cat-core"/>
</dbReference>
<dbReference type="InterPro" id="IPR043128">
    <property type="entry name" value="Rev_trsase/Diguanyl_cyclase"/>
</dbReference>
<dbReference type="EMBL" id="PXXK01000492">
    <property type="protein sequence ID" value="RFN43891.1"/>
    <property type="molecule type" value="Genomic_DNA"/>
</dbReference>
<keyword evidence="12" id="KW-0863">Zinc-finger</keyword>
<dbReference type="GO" id="GO:0006508">
    <property type="term" value="P:proteolysis"/>
    <property type="evidence" value="ECO:0007669"/>
    <property type="project" value="UniProtKB-KW"/>
</dbReference>
<dbReference type="InterPro" id="IPR005162">
    <property type="entry name" value="Retrotrans_gag_dom"/>
</dbReference>
<feature type="region of interest" description="Disordered" evidence="13">
    <location>
        <begin position="1"/>
        <end position="62"/>
    </location>
</feature>
<dbReference type="InterPro" id="IPR041577">
    <property type="entry name" value="RT_RNaseH_2"/>
</dbReference>
<evidence type="ECO:0000313" key="17">
    <source>
        <dbReference type="EMBL" id="RFN43891.1"/>
    </source>
</evidence>
<dbReference type="Gene3D" id="3.30.70.270">
    <property type="match status" value="2"/>
</dbReference>
<evidence type="ECO:0000256" key="2">
    <source>
        <dbReference type="ARBA" id="ARBA00022670"/>
    </source>
</evidence>
<dbReference type="GO" id="GO:0015074">
    <property type="term" value="P:DNA integration"/>
    <property type="evidence" value="ECO:0007669"/>
    <property type="project" value="InterPro"/>
</dbReference>
<name>A0A395M7P7_9HYPO</name>
<evidence type="ECO:0000259" key="14">
    <source>
        <dbReference type="PROSITE" id="PS50158"/>
    </source>
</evidence>
<keyword evidence="7" id="KW-0255">Endonuclease</keyword>
<dbReference type="CDD" id="cd00303">
    <property type="entry name" value="retropepsin_like"/>
    <property type="match status" value="1"/>
</dbReference>
<keyword evidence="18" id="KW-1185">Reference proteome</keyword>
<dbReference type="InterPro" id="IPR001878">
    <property type="entry name" value="Znf_CCHC"/>
</dbReference>
<dbReference type="InterPro" id="IPR036397">
    <property type="entry name" value="RNaseH_sf"/>
</dbReference>
<dbReference type="CDD" id="cd01647">
    <property type="entry name" value="RT_LTR"/>
    <property type="match status" value="1"/>
</dbReference>
<gene>
    <name evidence="17" type="ORF">FIE12Z_11873</name>
</gene>
<evidence type="ECO:0000256" key="11">
    <source>
        <dbReference type="ARBA" id="ARBA00023268"/>
    </source>
</evidence>
<sequence>MAPSTPNRPATAPRGQQPPQATPPDTHPTLEEELNLPMDTEDEDEEEIAPAHPSSHEDEVTKLKRKIRELKKQHDQLLDAARFNSEVAKTKIEDLEGRVTNIAEIAENLGKEAEKSQRLYKEHIEHTAALALTGKDPGEILRPRQPDPYGGEPEKLQGFLTSLRSYQMYYPIQFSTDELRVRHAMSFLKDKAQRLLEPIVRDFVNNPPYARKEMTTYVYEKYEHFEKELTHAFGIADEKREAEMKIRQLTQKGSAAAYLAEYRFQAAKLDWNEAAHMAQVYLGLKAEVKDAMVYIRDKPKNLNDLAAIAVEIDNQQFERRKEKQASKQGGSYNPSWNKNNSNGNRNHANQGKPRQLDTSYGTQAGPMNVNAVQTNRPAPTCWNCGKKGHRERDCRNPVKTNQKYKPVPEEAIEYKKQERACEQAEEERQLQLTLKRKQTKKAYDSKPENKARANERQKEKRRKEAKKHREEYQPVPESTSQVPSGCMIAVVRKGKETIPNTERTLTPEEIQQGLNQLLDETFSKLPVPQTDGTIKSLQEVMGRTNVTRQIDNIPTKRIKPNRHFSDPNYSSALQTELQMQYGDNATKHQKAQAWKQKHDYDNKWETQTSKVVQRAKERAETTQDDDVYIRAITAEQERNPASTVQRPMAYHDLRRYPNSPKHNQLSWMSCTAHYCALHRQEKISNNCFPLSIKNHVHQRPYVIADTVGYRLSKQYPENEVMKFSAHTETRERALAHIRNRRTIDQWKHRVESTTPVNLLNREGDDERLVKKWQQDTNGDPDRGDTPDPDTLRQWEEAEENAWQANAELQEELRRENECPDDALCYDSEAADKHNHKASSAFKGSQKDRQRSTNLPRNTNSGAESNLIDPSTVNKLQLPWKYKDEPSPLTNFEGERAAYDGGQITREIDHLKVFVGTRRHNIDFDIAPTSGFDLFLGYPWLQRYNPQFDWRTGQITRMDDPSDTEDDSETNDEQRSRTSTEAASEVRRKIKHVRRIVATFGAQLHDLNEKLETKTPLTEDRLKNVPPEYRCYEKLFKEELDTKVPQHSRWDHEIVLKSDDLPFQKIYNLNELELTTLKEYLEGELRKGNIRESTSSAGFPVMFVPKKNGKLRLVVDYRRLNDLTVKDRTPLPLITELKDRLQGKQIFTALDLKGAYNLIRIKEGDEWKTAFRTKFGLFEYLVMPFGLTNAPATFQRMINNVLRQYLDVFVDANLLVEPEKSHFYVKEVDFLGHTISPGEIQIDRKKISAVRDWPVPTTVKEVQSFLGFANYYRRFIKDFSKIANPLTELTKKDNKFIWHDKAQQAFEKLRNAILSEPVLIMFDPKKEIELETDSSDFALGGQIGQRDDKGVLHPIAFYSHKLHGAELNYPIYDKEFLAIVNCFKEFRHYLMGSLHQIKVYTDHQNISHFAITQELNRRQLRYAEYLCEFDFVIIHRKGSDNGRADAISRRPDFEEGVTSKAQEQLLEKNNNGQYQFTTPARMVARMTKEPHLKNNEQGRIPWEEHKKYRDKLKKEHQKNHASFEQLIRIPATHLRSEAIHMWADVALGACDKCKPEPMCIYGAARIKSVHENGPKRHRSLQETMKTFEDMGYENYNFSIEEYIKQCTKCNPAKRIRRTTKDSDFLREFHSHPLHGHQGVTKTLKRLQEKGYKYSRQDVEKIIKQCDVCMRTKAQRHKPYGTLQPLPVAQRPWDSITMDFITKLPLSEEPLTGIFHDSIMVIVDRLTKFSYYLPYRESTDAEELSYIFYRHIVSIHGLPNEILSDRGPTFAAKFWQALMSHLGLNHRLSTAFRPQTDGQTERMNQVLEQY</sequence>
<keyword evidence="12" id="KW-0862">Zinc</keyword>
<dbReference type="GO" id="GO:0016779">
    <property type="term" value="F:nucleotidyltransferase activity"/>
    <property type="evidence" value="ECO:0007669"/>
    <property type="project" value="UniProtKB-KW"/>
</dbReference>
<protein>
    <submittedName>
        <fullName evidence="17">Pol polyprotein</fullName>
    </submittedName>
</protein>
<dbReference type="Pfam" id="PF00098">
    <property type="entry name" value="zf-CCHC"/>
    <property type="match status" value="1"/>
</dbReference>
<dbReference type="Gene3D" id="3.30.420.10">
    <property type="entry name" value="Ribonuclease H-like superfamily/Ribonuclease H"/>
    <property type="match status" value="1"/>
</dbReference>
<dbReference type="SUPFAM" id="SSF53098">
    <property type="entry name" value="Ribonuclease H-like"/>
    <property type="match status" value="1"/>
</dbReference>
<evidence type="ECO:0000259" key="15">
    <source>
        <dbReference type="PROSITE" id="PS50878"/>
    </source>
</evidence>
<feature type="region of interest" description="Disordered" evidence="13">
    <location>
        <begin position="771"/>
        <end position="790"/>
    </location>
</feature>
<feature type="compositionally biased region" description="Acidic residues" evidence="13">
    <location>
        <begin position="31"/>
        <end position="48"/>
    </location>
</feature>
<dbReference type="InterPro" id="IPR050951">
    <property type="entry name" value="Retrovirus_Pol_polyprotein"/>
</dbReference>
<feature type="region of interest" description="Disordered" evidence="13">
    <location>
        <begin position="432"/>
        <end position="482"/>
    </location>
</feature>
<keyword evidence="2" id="KW-0645">Protease</keyword>
<organism evidence="17 18">
    <name type="scientific">Fusarium flagelliforme</name>
    <dbReference type="NCBI Taxonomy" id="2675880"/>
    <lineage>
        <taxon>Eukaryota</taxon>
        <taxon>Fungi</taxon>
        <taxon>Dikarya</taxon>
        <taxon>Ascomycota</taxon>
        <taxon>Pezizomycotina</taxon>
        <taxon>Sordariomycetes</taxon>
        <taxon>Hypocreomycetidae</taxon>
        <taxon>Hypocreales</taxon>
        <taxon>Nectriaceae</taxon>
        <taxon>Fusarium</taxon>
        <taxon>Fusarium incarnatum-equiseti species complex</taxon>
    </lineage>
</organism>
<feature type="domain" description="Integrase catalytic" evidence="16">
    <location>
        <begin position="1686"/>
        <end position="1808"/>
    </location>
</feature>
<feature type="domain" description="Reverse transcriptase" evidence="15">
    <location>
        <begin position="1084"/>
        <end position="1269"/>
    </location>
</feature>
<keyword evidence="8" id="KW-0694">RNA-binding</keyword>
<accession>A0A395M7P7</accession>
<feature type="compositionally biased region" description="Polar residues" evidence="13">
    <location>
        <begin position="851"/>
        <end position="870"/>
    </location>
</feature>
<dbReference type="Gene3D" id="2.40.70.10">
    <property type="entry name" value="Acid Proteases"/>
    <property type="match status" value="1"/>
</dbReference>
<dbReference type="CDD" id="cd09274">
    <property type="entry name" value="RNase_HI_RT_Ty3"/>
    <property type="match status" value="1"/>
</dbReference>
<dbReference type="FunFam" id="3.30.70.270:FF:000020">
    <property type="entry name" value="Transposon Tf2-6 polyprotein-like Protein"/>
    <property type="match status" value="1"/>
</dbReference>
<dbReference type="InterPro" id="IPR036875">
    <property type="entry name" value="Znf_CCHC_sf"/>
</dbReference>
<dbReference type="Pfam" id="PF00078">
    <property type="entry name" value="RVT_1"/>
    <property type="match status" value="1"/>
</dbReference>
<dbReference type="GO" id="GO:0003677">
    <property type="term" value="F:DNA binding"/>
    <property type="evidence" value="ECO:0007669"/>
    <property type="project" value="UniProtKB-KW"/>
</dbReference>
<dbReference type="PROSITE" id="PS50878">
    <property type="entry name" value="RT_POL"/>
    <property type="match status" value="1"/>
</dbReference>
<dbReference type="Gene3D" id="1.10.340.70">
    <property type="match status" value="1"/>
</dbReference>
<dbReference type="InterPro" id="IPR000477">
    <property type="entry name" value="RT_dom"/>
</dbReference>
<evidence type="ECO:0000256" key="12">
    <source>
        <dbReference type="PROSITE-ProRule" id="PRU00047"/>
    </source>
</evidence>
<feature type="domain" description="CCHC-type" evidence="14">
    <location>
        <begin position="381"/>
        <end position="396"/>
    </location>
</feature>
<dbReference type="InterPro" id="IPR043502">
    <property type="entry name" value="DNA/RNA_pol_sf"/>
</dbReference>
<dbReference type="SUPFAM" id="SSF56672">
    <property type="entry name" value="DNA/RNA polymerases"/>
    <property type="match status" value="1"/>
</dbReference>
<dbReference type="PROSITE" id="PS50994">
    <property type="entry name" value="INTEGRASE"/>
    <property type="match status" value="1"/>
</dbReference>
<keyword evidence="7" id="KW-0378">Hydrolase</keyword>
<dbReference type="GO" id="GO:0008270">
    <property type="term" value="F:zinc ion binding"/>
    <property type="evidence" value="ECO:0007669"/>
    <property type="project" value="UniProtKB-KW"/>
</dbReference>
<keyword evidence="6" id="KW-0064">Aspartyl protease</keyword>
<keyword evidence="5" id="KW-0540">Nuclease</keyword>
<dbReference type="PANTHER" id="PTHR37984:SF5">
    <property type="entry name" value="PROTEIN NYNRIN-LIKE"/>
    <property type="match status" value="1"/>
</dbReference>
<keyword evidence="12" id="KW-0479">Metal-binding</keyword>
<evidence type="ECO:0000256" key="9">
    <source>
        <dbReference type="ARBA" id="ARBA00023125"/>
    </source>
</evidence>
<dbReference type="SMART" id="SM00343">
    <property type="entry name" value="ZnF_C2HC"/>
    <property type="match status" value="1"/>
</dbReference>
<evidence type="ECO:0000256" key="6">
    <source>
        <dbReference type="ARBA" id="ARBA00022750"/>
    </source>
</evidence>
<dbReference type="InterPro" id="IPR041588">
    <property type="entry name" value="Integrase_H2C2"/>
</dbReference>
<dbReference type="GO" id="GO:0003723">
    <property type="term" value="F:RNA binding"/>
    <property type="evidence" value="ECO:0007669"/>
    <property type="project" value="UniProtKB-KW"/>
</dbReference>
<keyword evidence="11" id="KW-0511">Multifunctional enzyme</keyword>